<dbReference type="EMBL" id="QMFY01000013">
    <property type="protein sequence ID" value="RAV99134.1"/>
    <property type="molecule type" value="Genomic_DNA"/>
</dbReference>
<keyword evidence="2" id="KW-0489">Methyltransferase</keyword>
<keyword evidence="3" id="KW-1185">Reference proteome</keyword>
<dbReference type="OrthoDB" id="9797252at2"/>
<dbReference type="Proteomes" id="UP000251889">
    <property type="component" value="Unassembled WGS sequence"/>
</dbReference>
<dbReference type="PANTHER" id="PTHR45180">
    <property type="entry name" value="OS01G0307686 PROTEIN"/>
    <property type="match status" value="1"/>
</dbReference>
<dbReference type="AlphaFoldDB" id="A0A364XXG5"/>
<name>A0A364XXG5_9BACT</name>
<dbReference type="GO" id="GO:0008757">
    <property type="term" value="F:S-adenosylmethionine-dependent methyltransferase activity"/>
    <property type="evidence" value="ECO:0007669"/>
    <property type="project" value="InterPro"/>
</dbReference>
<dbReference type="RefSeq" id="WP_112748946.1">
    <property type="nucleotide sequence ID" value="NZ_QMFY01000013.1"/>
</dbReference>
<dbReference type="SUPFAM" id="SSF53335">
    <property type="entry name" value="S-adenosyl-L-methionine-dependent methyltransferases"/>
    <property type="match status" value="1"/>
</dbReference>
<dbReference type="PANTHER" id="PTHR45180:SF1">
    <property type="entry name" value="OS01G0307686 PROTEIN"/>
    <property type="match status" value="1"/>
</dbReference>
<sequence>MTTKDLFSGHAGLYAAFRPTYPDELFDFILKHVDSHMNAWDCATGNGQVAFVLSRYFKQVHATDISQTQLDHAQQAMNINYGISTAEKTTFPDHHFDLITVAQAFHWFDPDKFFTEAKRVLKPNGLMAIWGYGLLSIDKQCDEAILHFYKNIVGPYWDRARKLVDEGYRESNFPFKKIDTPSFSIRVSWTLKHLAGYLESWSATQRYIKEKQMNPVTPFIDQLRNTWHDQEEKLITFPIFLAMGKW</sequence>
<dbReference type="CDD" id="cd02440">
    <property type="entry name" value="AdoMet_MTases"/>
    <property type="match status" value="1"/>
</dbReference>
<keyword evidence="2" id="KW-0808">Transferase</keyword>
<evidence type="ECO:0000313" key="2">
    <source>
        <dbReference type="EMBL" id="RAV99134.1"/>
    </source>
</evidence>
<evidence type="ECO:0000259" key="1">
    <source>
        <dbReference type="Pfam" id="PF08241"/>
    </source>
</evidence>
<gene>
    <name evidence="2" type="ORF">DQQ10_21310</name>
</gene>
<dbReference type="InterPro" id="IPR029063">
    <property type="entry name" value="SAM-dependent_MTases_sf"/>
</dbReference>
<comment type="caution">
    <text evidence="2">The sequence shown here is derived from an EMBL/GenBank/DDBJ whole genome shotgun (WGS) entry which is preliminary data.</text>
</comment>
<evidence type="ECO:0000313" key="3">
    <source>
        <dbReference type="Proteomes" id="UP000251889"/>
    </source>
</evidence>
<feature type="domain" description="Methyltransferase type 11" evidence="1">
    <location>
        <begin position="41"/>
        <end position="129"/>
    </location>
</feature>
<dbReference type="GO" id="GO:0032259">
    <property type="term" value="P:methylation"/>
    <property type="evidence" value="ECO:0007669"/>
    <property type="project" value="UniProtKB-KW"/>
</dbReference>
<accession>A0A364XXG5</accession>
<proteinExistence type="predicted"/>
<dbReference type="Pfam" id="PF08241">
    <property type="entry name" value="Methyltransf_11"/>
    <property type="match status" value="1"/>
</dbReference>
<dbReference type="InterPro" id="IPR013216">
    <property type="entry name" value="Methyltransf_11"/>
</dbReference>
<protein>
    <submittedName>
        <fullName evidence="2">SAM-dependent methyltransferase</fullName>
    </submittedName>
</protein>
<organism evidence="2 3">
    <name type="scientific">Pseudochryseolinea flava</name>
    <dbReference type="NCBI Taxonomy" id="2059302"/>
    <lineage>
        <taxon>Bacteria</taxon>
        <taxon>Pseudomonadati</taxon>
        <taxon>Bacteroidota</taxon>
        <taxon>Cytophagia</taxon>
        <taxon>Cytophagales</taxon>
        <taxon>Fulvivirgaceae</taxon>
        <taxon>Pseudochryseolinea</taxon>
    </lineage>
</organism>
<reference evidence="2 3" key="1">
    <citation type="submission" date="2018-06" db="EMBL/GenBank/DDBJ databases">
        <title>Chryseolinea flavus sp. nov., a member of the phylum Bacteroidetes isolated from soil.</title>
        <authorList>
            <person name="Li Y."/>
            <person name="Wang J."/>
        </authorList>
    </citation>
    <scope>NUCLEOTIDE SEQUENCE [LARGE SCALE GENOMIC DNA]</scope>
    <source>
        <strain evidence="2 3">SDU1-6</strain>
    </source>
</reference>
<dbReference type="Gene3D" id="3.40.50.150">
    <property type="entry name" value="Vaccinia Virus protein VP39"/>
    <property type="match status" value="1"/>
</dbReference>